<keyword evidence="1" id="KW-1133">Transmembrane helix</keyword>
<feature type="transmembrane region" description="Helical" evidence="1">
    <location>
        <begin position="12"/>
        <end position="30"/>
    </location>
</feature>
<sequence>MKNLKAFSIPELLIVIGITGVICAMMLTVVKPTDKYLPYAYYNAYYTLATAAYNIKEDARDLQNTEGAEDVDKAFPGDMENVDSTTAAKELCRKLATNPNPANEEENKLGYLNTTVYNCGANFKTVPIKGSDSDFKKENMAFRSSNSMRYFISPMQKVTVKDPLNGNTDVELKYFLVWVDLNAERGPNTATWNSNKKKAIDIVPFIILMDGTVLPTGFPTTDSRYLTAHVQYSASNTEQFSQSPRPYYDSVIAAFNKNEYPVHDVYSLFSSFQKALKGTAAEIKSYTPSVTGFDEKCTLESVNDAPICTIVIDEKKKF</sequence>
<keyword evidence="1" id="KW-0472">Membrane</keyword>
<evidence type="ECO:0000313" key="2">
    <source>
        <dbReference type="EMBL" id="HIU92706.1"/>
    </source>
</evidence>
<evidence type="ECO:0000256" key="1">
    <source>
        <dbReference type="SAM" id="Phobius"/>
    </source>
</evidence>
<evidence type="ECO:0000313" key="3">
    <source>
        <dbReference type="Proteomes" id="UP000886748"/>
    </source>
</evidence>
<dbReference type="Proteomes" id="UP000886748">
    <property type="component" value="Unassembled WGS sequence"/>
</dbReference>
<accession>A0A9D1N0K1</accession>
<organism evidence="2 3">
    <name type="scientific">Candidatus Limenecus avicola</name>
    <dbReference type="NCBI Taxonomy" id="2840847"/>
    <lineage>
        <taxon>Bacteria</taxon>
        <taxon>Bacillati</taxon>
        <taxon>Bacillota</taxon>
        <taxon>Clostridia</taxon>
        <taxon>Eubacteriales</taxon>
        <taxon>Clostridiaceae</taxon>
        <taxon>Clostridiaceae incertae sedis</taxon>
        <taxon>Candidatus Limenecus</taxon>
    </lineage>
</organism>
<dbReference type="AlphaFoldDB" id="A0A9D1N0K1"/>
<dbReference type="EMBL" id="DVOD01000046">
    <property type="protein sequence ID" value="HIU92706.1"/>
    <property type="molecule type" value="Genomic_DNA"/>
</dbReference>
<name>A0A9D1N0K1_9CLOT</name>
<reference evidence="2" key="2">
    <citation type="journal article" date="2021" name="PeerJ">
        <title>Extensive microbial diversity within the chicken gut microbiome revealed by metagenomics and culture.</title>
        <authorList>
            <person name="Gilroy R."/>
            <person name="Ravi A."/>
            <person name="Getino M."/>
            <person name="Pursley I."/>
            <person name="Horton D.L."/>
            <person name="Alikhan N.F."/>
            <person name="Baker D."/>
            <person name="Gharbi K."/>
            <person name="Hall N."/>
            <person name="Watson M."/>
            <person name="Adriaenssens E.M."/>
            <person name="Foster-Nyarko E."/>
            <person name="Jarju S."/>
            <person name="Secka A."/>
            <person name="Antonio M."/>
            <person name="Oren A."/>
            <person name="Chaudhuri R.R."/>
            <person name="La Ragione R."/>
            <person name="Hildebrand F."/>
            <person name="Pallen M.J."/>
        </authorList>
    </citation>
    <scope>NUCLEOTIDE SEQUENCE</scope>
    <source>
        <strain evidence="2">CHK154-7741</strain>
    </source>
</reference>
<keyword evidence="1" id="KW-0812">Transmembrane</keyword>
<comment type="caution">
    <text evidence="2">The sequence shown here is derived from an EMBL/GenBank/DDBJ whole genome shotgun (WGS) entry which is preliminary data.</text>
</comment>
<proteinExistence type="predicted"/>
<protein>
    <submittedName>
        <fullName evidence="2">Uncharacterized protein</fullName>
    </submittedName>
</protein>
<reference evidence="2" key="1">
    <citation type="submission" date="2020-10" db="EMBL/GenBank/DDBJ databases">
        <authorList>
            <person name="Gilroy R."/>
        </authorList>
    </citation>
    <scope>NUCLEOTIDE SEQUENCE</scope>
    <source>
        <strain evidence="2">CHK154-7741</strain>
    </source>
</reference>
<gene>
    <name evidence="2" type="ORF">IAD26_06170</name>
</gene>